<proteinExistence type="predicted"/>
<feature type="transmembrane region" description="Helical" evidence="1">
    <location>
        <begin position="9"/>
        <end position="29"/>
    </location>
</feature>
<organism evidence="2 3">
    <name type="scientific">Heyndrickxia coagulans</name>
    <name type="common">Weizmannia coagulans</name>
    <dbReference type="NCBI Taxonomy" id="1398"/>
    <lineage>
        <taxon>Bacteria</taxon>
        <taxon>Bacillati</taxon>
        <taxon>Bacillota</taxon>
        <taxon>Bacilli</taxon>
        <taxon>Bacillales</taxon>
        <taxon>Bacillaceae</taxon>
        <taxon>Heyndrickxia</taxon>
    </lineage>
</organism>
<dbReference type="Pfam" id="PF02012">
    <property type="entry name" value="BNR"/>
    <property type="match status" value="1"/>
</dbReference>
<dbReference type="Proteomes" id="UP000070376">
    <property type="component" value="Unassembled WGS sequence"/>
</dbReference>
<comment type="caution">
    <text evidence="2">The sequence shown here is derived from an EMBL/GenBank/DDBJ whole genome shotgun (WGS) entry which is preliminary data.</text>
</comment>
<keyword evidence="1" id="KW-0472">Membrane</keyword>
<evidence type="ECO:0000256" key="1">
    <source>
        <dbReference type="SAM" id="Phobius"/>
    </source>
</evidence>
<dbReference type="SUPFAM" id="SSF50939">
    <property type="entry name" value="Sialidases"/>
    <property type="match status" value="1"/>
</dbReference>
<dbReference type="InterPro" id="IPR015943">
    <property type="entry name" value="WD40/YVTN_repeat-like_dom_sf"/>
</dbReference>
<dbReference type="AlphaFoldDB" id="A0A133KPI9"/>
<gene>
    <name evidence="2" type="ORF">HMPREF3213_02016</name>
</gene>
<keyword evidence="1" id="KW-1133">Transmembrane helix</keyword>
<name>A0A133KPI9_HEYCO</name>
<keyword evidence="1" id="KW-0812">Transmembrane</keyword>
<sequence length="313" mass="35392">MKVYKMKKFVFMVAGVIIIGFIIMTISFYKSQRLLSPPFDQTIDEQNGDGAPLKPKQTTPLQPHYMDEKNGYALTNNQLKITFDKGGHWVTVPVKKDQLFKGEYNGNEQELIENSYVLTAKRAAFLYSDGSEDKETLLIYTLDQGKTWQRAVVEKDFPGIRIRKVAFLNDRFGFVILTGYRTMSQEGSNAYLTYDGGKTWHITGFTGDSRLLSDGGFIDESTGFMSYGTIDPEEPDFHVTQDGGKSWKRAKIKIPAKYHKIFVTAEIPKKEGDHLVLLVNQDPNGDYKGGKVKGKFISKDNGLTWEFSTEVGE</sequence>
<dbReference type="EMBL" id="LRPN01000075">
    <property type="protein sequence ID" value="KWZ81412.1"/>
    <property type="molecule type" value="Genomic_DNA"/>
</dbReference>
<evidence type="ECO:0000313" key="3">
    <source>
        <dbReference type="Proteomes" id="UP000070376"/>
    </source>
</evidence>
<dbReference type="PATRIC" id="fig|1398.22.peg.2016"/>
<protein>
    <submittedName>
        <fullName evidence="2">BNR/Asp-box repeat protein</fullName>
    </submittedName>
</protein>
<reference evidence="3" key="1">
    <citation type="submission" date="2016-01" db="EMBL/GenBank/DDBJ databases">
        <authorList>
            <person name="Mitreva M."/>
            <person name="Pepin K.H."/>
            <person name="Mihindukulasuriya K.A."/>
            <person name="Fulton R."/>
            <person name="Fronick C."/>
            <person name="O'Laughlin M."/>
            <person name="Miner T."/>
            <person name="Herter B."/>
            <person name="Rosa B.A."/>
            <person name="Cordes M."/>
            <person name="Tomlinson C."/>
            <person name="Wollam A."/>
            <person name="Palsikar V.B."/>
            <person name="Mardis E.R."/>
            <person name="Wilson R.K."/>
        </authorList>
    </citation>
    <scope>NUCLEOTIDE SEQUENCE [LARGE SCALE GENOMIC DNA]</scope>
    <source>
        <strain evidence="3">GED7749B</strain>
    </source>
</reference>
<dbReference type="InterPro" id="IPR002860">
    <property type="entry name" value="BNR_rpt"/>
</dbReference>
<accession>A0A133KPI9</accession>
<evidence type="ECO:0000313" key="2">
    <source>
        <dbReference type="EMBL" id="KWZ81412.1"/>
    </source>
</evidence>
<dbReference type="InterPro" id="IPR036278">
    <property type="entry name" value="Sialidase_sf"/>
</dbReference>
<dbReference type="Gene3D" id="2.130.10.10">
    <property type="entry name" value="YVTN repeat-like/Quinoprotein amine dehydrogenase"/>
    <property type="match status" value="1"/>
</dbReference>
<dbReference type="CDD" id="cd15482">
    <property type="entry name" value="Sialidase_non-viral"/>
    <property type="match status" value="1"/>
</dbReference>